<gene>
    <name evidence="3" type="ORF">LSTR_LSTR003555</name>
</gene>
<feature type="signal peptide" evidence="2">
    <location>
        <begin position="1"/>
        <end position="31"/>
    </location>
</feature>
<sequence length="139" mass="16222">MHFSITFLMGASTWIWMLLVLPSVEIEYAQGQNGTRHYWSLIKTGKKDEKENISYPASTFVQEMGNWSLYKNLNCDSENADRRDPKKMGRKKHRKDRDRFSMLEAERRSPRTPAGPGKNSCISPREMTAQRSHKKQSRL</sequence>
<reference evidence="3 4" key="1">
    <citation type="journal article" date="2017" name="Gigascience">
        <title>Genome sequence of the small brown planthopper, Laodelphax striatellus.</title>
        <authorList>
            <person name="Zhu J."/>
            <person name="Jiang F."/>
            <person name="Wang X."/>
            <person name="Yang P."/>
            <person name="Bao Y."/>
            <person name="Zhao W."/>
            <person name="Wang W."/>
            <person name="Lu H."/>
            <person name="Wang Q."/>
            <person name="Cui N."/>
            <person name="Li J."/>
            <person name="Chen X."/>
            <person name="Luo L."/>
            <person name="Yu J."/>
            <person name="Kang L."/>
            <person name="Cui F."/>
        </authorList>
    </citation>
    <scope>NUCLEOTIDE SEQUENCE [LARGE SCALE GENOMIC DNA]</scope>
    <source>
        <strain evidence="3">Lst14</strain>
    </source>
</reference>
<accession>A0A482WKT6</accession>
<dbReference type="AlphaFoldDB" id="A0A482WKT6"/>
<keyword evidence="2" id="KW-0732">Signal</keyword>
<keyword evidence="4" id="KW-1185">Reference proteome</keyword>
<evidence type="ECO:0000313" key="4">
    <source>
        <dbReference type="Proteomes" id="UP000291343"/>
    </source>
</evidence>
<organism evidence="3 4">
    <name type="scientific">Laodelphax striatellus</name>
    <name type="common">Small brown planthopper</name>
    <name type="synonym">Delphax striatella</name>
    <dbReference type="NCBI Taxonomy" id="195883"/>
    <lineage>
        <taxon>Eukaryota</taxon>
        <taxon>Metazoa</taxon>
        <taxon>Ecdysozoa</taxon>
        <taxon>Arthropoda</taxon>
        <taxon>Hexapoda</taxon>
        <taxon>Insecta</taxon>
        <taxon>Pterygota</taxon>
        <taxon>Neoptera</taxon>
        <taxon>Paraneoptera</taxon>
        <taxon>Hemiptera</taxon>
        <taxon>Auchenorrhyncha</taxon>
        <taxon>Fulgoroidea</taxon>
        <taxon>Delphacidae</taxon>
        <taxon>Criomorphinae</taxon>
        <taxon>Laodelphax</taxon>
    </lineage>
</organism>
<dbReference type="Proteomes" id="UP000291343">
    <property type="component" value="Unassembled WGS sequence"/>
</dbReference>
<dbReference type="InParanoid" id="A0A482WKT6"/>
<name>A0A482WKT6_LAOST</name>
<evidence type="ECO:0000313" key="3">
    <source>
        <dbReference type="EMBL" id="RZF34145.1"/>
    </source>
</evidence>
<feature type="compositionally biased region" description="Basic and acidic residues" evidence="1">
    <location>
        <begin position="97"/>
        <end position="109"/>
    </location>
</feature>
<feature type="chain" id="PRO_5019814071" evidence="2">
    <location>
        <begin position="32"/>
        <end position="139"/>
    </location>
</feature>
<feature type="region of interest" description="Disordered" evidence="1">
    <location>
        <begin position="76"/>
        <end position="139"/>
    </location>
</feature>
<evidence type="ECO:0000256" key="2">
    <source>
        <dbReference type="SAM" id="SignalP"/>
    </source>
</evidence>
<protein>
    <submittedName>
        <fullName evidence="3">Uncharacterized protein</fullName>
    </submittedName>
</protein>
<comment type="caution">
    <text evidence="3">The sequence shown here is derived from an EMBL/GenBank/DDBJ whole genome shotgun (WGS) entry which is preliminary data.</text>
</comment>
<dbReference type="EMBL" id="QKKF02032524">
    <property type="protein sequence ID" value="RZF34145.1"/>
    <property type="molecule type" value="Genomic_DNA"/>
</dbReference>
<proteinExistence type="predicted"/>
<evidence type="ECO:0000256" key="1">
    <source>
        <dbReference type="SAM" id="MobiDB-lite"/>
    </source>
</evidence>